<dbReference type="InterPro" id="IPR024690">
    <property type="entry name" value="CN_hydtase_beta_dom_C"/>
</dbReference>
<dbReference type="RefSeq" id="WP_342075356.1">
    <property type="nucleotide sequence ID" value="NZ_CP151767.2"/>
</dbReference>
<evidence type="ECO:0000313" key="2">
    <source>
        <dbReference type="EMBL" id="WZU66027.1"/>
    </source>
</evidence>
<dbReference type="EMBL" id="CP151767">
    <property type="protein sequence ID" value="WZU66027.1"/>
    <property type="molecule type" value="Genomic_DNA"/>
</dbReference>
<dbReference type="InterPro" id="IPR008990">
    <property type="entry name" value="Elect_transpt_acc-like_dom_sf"/>
</dbReference>
<dbReference type="EC" id="4.2.1.84" evidence="2"/>
<protein>
    <submittedName>
        <fullName evidence="2">SH3-like domain-containing protein</fullName>
        <ecNumber evidence="2">4.2.1.84</ecNumber>
    </submittedName>
</protein>
<sequence>MPPVGKRHYMRVRADMPPGHVRTPAYLRGKTGWVERVLGPFPNPEQLAYGHQGENLSLMRVRFTMGDIWGAAAENPQDTLDAEIYSHWLEPAEPPHAT</sequence>
<keyword evidence="2" id="KW-0456">Lyase</keyword>
<dbReference type="GO" id="GO:0018822">
    <property type="term" value="F:nitrile hydratase activity"/>
    <property type="evidence" value="ECO:0007669"/>
    <property type="project" value="UniProtKB-EC"/>
</dbReference>
<dbReference type="KEGG" id="yrh:AABB31_13145"/>
<organism evidence="2 3">
    <name type="scientific">Yoonia rhodophyticola</name>
    <dbReference type="NCBI Taxonomy" id="3137370"/>
    <lineage>
        <taxon>Bacteria</taxon>
        <taxon>Pseudomonadati</taxon>
        <taxon>Pseudomonadota</taxon>
        <taxon>Alphaproteobacteria</taxon>
        <taxon>Rhodobacterales</taxon>
        <taxon>Paracoccaceae</taxon>
        <taxon>Yoonia</taxon>
    </lineage>
</organism>
<accession>A0AAN0NJD8</accession>
<reference evidence="2 3" key="2">
    <citation type="submission" date="2024-08" db="EMBL/GenBank/DDBJ databases">
        <title>Phylogenomic analyses of a clade within the roseobacter group suggest taxonomic reassignments of species of the genera Aestuariivita, Citreicella, Loktanella, Nautella, Pelagibaca, Ruegeria, Thalassobius, Thiobacimonas and Tropicibacter, and the proposal o.</title>
        <authorList>
            <person name="Jeon C.O."/>
        </authorList>
    </citation>
    <scope>NUCLEOTIDE SEQUENCE [LARGE SCALE GENOMIC DNA]</scope>
    <source>
        <strain evidence="2 3">SS1-5</strain>
    </source>
</reference>
<name>A0AAN0NJD8_9RHOB</name>
<dbReference type="Proteomes" id="UP001470809">
    <property type="component" value="Chromosome"/>
</dbReference>
<dbReference type="Gene3D" id="2.30.30.50">
    <property type="match status" value="1"/>
</dbReference>
<dbReference type="AlphaFoldDB" id="A0AAN0NJD8"/>
<reference evidence="3" key="1">
    <citation type="submission" date="2024-04" db="EMBL/GenBank/DDBJ databases">
        <title>Phylogenomic analyses of a clade within the roseobacter group suggest taxonomic reassignments of species of the genera Aestuariivita, Citreicella, Loktanella, Nautella, Pelagibaca, Ruegeria, Thalassobius, Thiobacimonas and Tropicibacter, and the proposal o.</title>
        <authorList>
            <person name="Jeon C.O."/>
        </authorList>
    </citation>
    <scope>NUCLEOTIDE SEQUENCE [LARGE SCALE GENOMIC DNA]</scope>
    <source>
        <strain evidence="3">SS1-5</strain>
    </source>
</reference>
<dbReference type="SUPFAM" id="SSF50090">
    <property type="entry name" value="Electron transport accessory proteins"/>
    <property type="match status" value="1"/>
</dbReference>
<keyword evidence="3" id="KW-1185">Reference proteome</keyword>
<gene>
    <name evidence="2" type="ORF">AABB31_13145</name>
</gene>
<evidence type="ECO:0000259" key="1">
    <source>
        <dbReference type="Pfam" id="PF02211"/>
    </source>
</evidence>
<dbReference type="Pfam" id="PF02211">
    <property type="entry name" value="NHase_beta_C"/>
    <property type="match status" value="1"/>
</dbReference>
<evidence type="ECO:0000313" key="3">
    <source>
        <dbReference type="Proteomes" id="UP001470809"/>
    </source>
</evidence>
<proteinExistence type="predicted"/>
<feature type="domain" description="Nitrile hydratase beta subunit" evidence="1">
    <location>
        <begin position="10"/>
        <end position="91"/>
    </location>
</feature>